<dbReference type="Proteomes" id="UP000728032">
    <property type="component" value="Unassembled WGS sequence"/>
</dbReference>
<evidence type="ECO:0000256" key="8">
    <source>
        <dbReference type="ARBA" id="ARBA00023136"/>
    </source>
</evidence>
<dbReference type="PANTHER" id="PTHR46480:SF1">
    <property type="entry name" value="VOLTAGE-GATED HYDROGEN CHANNEL 1"/>
    <property type="match status" value="1"/>
</dbReference>
<dbReference type="PANTHER" id="PTHR46480">
    <property type="entry name" value="F20B24.22"/>
    <property type="match status" value="1"/>
</dbReference>
<evidence type="ECO:0000256" key="1">
    <source>
        <dbReference type="ARBA" id="ARBA00004651"/>
    </source>
</evidence>
<gene>
    <name evidence="11" type="ORF">ONB1V03_LOCUS15885</name>
</gene>
<dbReference type="InterPro" id="IPR031846">
    <property type="entry name" value="Hvcn1"/>
</dbReference>
<evidence type="ECO:0000256" key="5">
    <source>
        <dbReference type="ARBA" id="ARBA00022882"/>
    </source>
</evidence>
<keyword evidence="5" id="KW-0851">Voltage-gated channel</keyword>
<evidence type="ECO:0000256" key="9">
    <source>
        <dbReference type="ARBA" id="ARBA00023303"/>
    </source>
</evidence>
<sequence>MFQSKEHLIRTSDPSLWGFAGLDLNGDHSDRVVTRIWKALNSKIFNGLIVVLVLIDTFVIISQILIDSHWIQDPKWRSLSDCTNTTNSTTSDTNPSLQLSPTLITARHLLSYISLTIISFFFIEVLFRIYSGKCKLFGQPFDLLDAILVNIIFILSLVFYLHDFHDESGGKELSLLLVVLRLWRIFQIIKSLIEE</sequence>
<evidence type="ECO:0000256" key="6">
    <source>
        <dbReference type="ARBA" id="ARBA00022989"/>
    </source>
</evidence>
<keyword evidence="8 10" id="KW-0472">Membrane</keyword>
<dbReference type="OrthoDB" id="427456at2759"/>
<dbReference type="AlphaFoldDB" id="A0A7R9QW21"/>
<keyword evidence="3" id="KW-1003">Cell membrane</keyword>
<keyword evidence="12" id="KW-1185">Reference proteome</keyword>
<proteinExistence type="predicted"/>
<organism evidence="11">
    <name type="scientific">Oppiella nova</name>
    <dbReference type="NCBI Taxonomy" id="334625"/>
    <lineage>
        <taxon>Eukaryota</taxon>
        <taxon>Metazoa</taxon>
        <taxon>Ecdysozoa</taxon>
        <taxon>Arthropoda</taxon>
        <taxon>Chelicerata</taxon>
        <taxon>Arachnida</taxon>
        <taxon>Acari</taxon>
        <taxon>Acariformes</taxon>
        <taxon>Sarcoptiformes</taxon>
        <taxon>Oribatida</taxon>
        <taxon>Brachypylina</taxon>
        <taxon>Oppioidea</taxon>
        <taxon>Oppiidae</taxon>
        <taxon>Oppiella</taxon>
    </lineage>
</organism>
<evidence type="ECO:0000256" key="10">
    <source>
        <dbReference type="SAM" id="Phobius"/>
    </source>
</evidence>
<dbReference type="EMBL" id="CAJPVJ010017031">
    <property type="protein sequence ID" value="CAG2176451.1"/>
    <property type="molecule type" value="Genomic_DNA"/>
</dbReference>
<dbReference type="EMBL" id="OC931856">
    <property type="protein sequence ID" value="CAD7659289.1"/>
    <property type="molecule type" value="Genomic_DNA"/>
</dbReference>
<feature type="transmembrane region" description="Helical" evidence="10">
    <location>
        <begin position="44"/>
        <end position="66"/>
    </location>
</feature>
<dbReference type="GO" id="GO:0030171">
    <property type="term" value="F:voltage-gated proton channel activity"/>
    <property type="evidence" value="ECO:0007669"/>
    <property type="project" value="InterPro"/>
</dbReference>
<evidence type="ECO:0000256" key="7">
    <source>
        <dbReference type="ARBA" id="ARBA00023065"/>
    </source>
</evidence>
<keyword evidence="4 10" id="KW-0812">Transmembrane</keyword>
<keyword evidence="6 10" id="KW-1133">Transmembrane helix</keyword>
<protein>
    <recommendedName>
        <fullName evidence="13">Hydrogen voltage-gated channel 1</fullName>
    </recommendedName>
</protein>
<feature type="transmembrane region" description="Helical" evidence="10">
    <location>
        <begin position="143"/>
        <end position="161"/>
    </location>
</feature>
<keyword evidence="7" id="KW-0406">Ion transport</keyword>
<name>A0A7R9QW21_9ACAR</name>
<comment type="subcellular location">
    <subcellularLocation>
        <location evidence="1">Cell membrane</location>
        <topology evidence="1">Multi-pass membrane protein</topology>
    </subcellularLocation>
</comment>
<evidence type="ECO:0000256" key="4">
    <source>
        <dbReference type="ARBA" id="ARBA00022692"/>
    </source>
</evidence>
<feature type="non-terminal residue" evidence="11">
    <location>
        <position position="195"/>
    </location>
</feature>
<feature type="transmembrane region" description="Helical" evidence="10">
    <location>
        <begin position="109"/>
        <end position="131"/>
    </location>
</feature>
<evidence type="ECO:0000313" key="12">
    <source>
        <dbReference type="Proteomes" id="UP000728032"/>
    </source>
</evidence>
<dbReference type="GO" id="GO:0005886">
    <property type="term" value="C:plasma membrane"/>
    <property type="evidence" value="ECO:0007669"/>
    <property type="project" value="UniProtKB-SubCell"/>
</dbReference>
<evidence type="ECO:0000256" key="2">
    <source>
        <dbReference type="ARBA" id="ARBA00022448"/>
    </source>
</evidence>
<evidence type="ECO:0008006" key="13">
    <source>
        <dbReference type="Google" id="ProtNLM"/>
    </source>
</evidence>
<dbReference type="InterPro" id="IPR027359">
    <property type="entry name" value="Volt_channel_dom_sf"/>
</dbReference>
<evidence type="ECO:0000256" key="3">
    <source>
        <dbReference type="ARBA" id="ARBA00022475"/>
    </source>
</evidence>
<accession>A0A7R9QW21</accession>
<keyword evidence="9" id="KW-0407">Ion channel</keyword>
<dbReference type="GO" id="GO:0034702">
    <property type="term" value="C:monoatomic ion channel complex"/>
    <property type="evidence" value="ECO:0007669"/>
    <property type="project" value="UniProtKB-KW"/>
</dbReference>
<keyword evidence="2" id="KW-0813">Transport</keyword>
<evidence type="ECO:0000313" key="11">
    <source>
        <dbReference type="EMBL" id="CAD7659289.1"/>
    </source>
</evidence>
<dbReference type="Gene3D" id="1.20.120.350">
    <property type="entry name" value="Voltage-gated potassium channels. Chain C"/>
    <property type="match status" value="1"/>
</dbReference>
<reference evidence="11" key="1">
    <citation type="submission" date="2020-11" db="EMBL/GenBank/DDBJ databases">
        <authorList>
            <person name="Tran Van P."/>
        </authorList>
    </citation>
    <scope>NUCLEOTIDE SEQUENCE</scope>
</reference>